<evidence type="ECO:0000313" key="2">
    <source>
        <dbReference type="Proteomes" id="UP000756530"/>
    </source>
</evidence>
<accession>A0ABS6T671</accession>
<dbReference type="Proteomes" id="UP000756530">
    <property type="component" value="Unassembled WGS sequence"/>
</dbReference>
<name>A0ABS6T671_9RHOB</name>
<protein>
    <submittedName>
        <fullName evidence="1">Right-handed parallel beta-helix repeat-containing protein</fullName>
    </submittedName>
</protein>
<comment type="caution">
    <text evidence="1">The sequence shown here is derived from an EMBL/GenBank/DDBJ whole genome shotgun (WGS) entry which is preliminary data.</text>
</comment>
<evidence type="ECO:0000313" key="1">
    <source>
        <dbReference type="EMBL" id="MBV7380725.1"/>
    </source>
</evidence>
<reference evidence="1 2" key="1">
    <citation type="submission" date="2021-05" db="EMBL/GenBank/DDBJ databases">
        <title>Culturable bacteria isolated from Daya Bay.</title>
        <authorList>
            <person name="Zheng W."/>
            <person name="Yu S."/>
            <person name="Huang Y."/>
        </authorList>
    </citation>
    <scope>NUCLEOTIDE SEQUENCE [LARGE SCALE GENOMIC DNA]</scope>
    <source>
        <strain evidence="1 2">DP4N28-5</strain>
    </source>
</reference>
<dbReference type="RefSeq" id="WP_218393912.1">
    <property type="nucleotide sequence ID" value="NZ_JAHUZE010000004.1"/>
</dbReference>
<sequence length="733" mass="77342">MGKISLPELHHATDELGDPVPHALMYVYRAGTDNLAPLFSDFHLTVTQPNPVRANDFGIFPPIHAVDGYYRAVVLAPFGEELHCAEDFPVATAVETSGAISVAGRKWFASVEAMLADSQMTYETGAGDDTVSAGEVISAIDRGYSYRIVDASATEYHLLTAGGIRLEVLRTPEGDFHTAMWGVKPGIDETAKLHNALATAAGGVLVINKVLGEVVGDTLTPAAATRLRLENGLIYKVLSGATRGIQILDQDIHVEGYGATIQMDGSQSSHGIAVLASSTSTPRNCTVSGVRVIGAGNTGDDCFYIGGDPATNSIPQNIALVDCIADGDAVARNGLSIVAGRDILVDNFEAFDAGPAFGLGIDVEANRYMADATSALRNILIRRPRCHDNPHNSGIGVVFGSEVTIEDAACWNNGGSGIITSAGGTNFKEGIARVGDVLGIKSFDTANGWIEVTDGTAGNLLTDDLDIYEGMYVSRITVNGATWPAEMSAGYYQIVEIDPSQSKIRVGVASGVGEIAGFAAIGTGERSFDPWASDLRLNVYGRPGNNDKIRIERARCWDNAEDGIQLQTSRDLVCTGCDIATQRFGLKVTYSSNVSATENVMVHTDPAAFGRGMLVTASNFVSDRNVIRNFTYEGVFMTGVSGAVCGRDQVTNCGASSNIAYRVYSCNTGTFSPVIRSDATHATTKGVALEASCSNCVGSGIIARGVGSTNANSFIGGSNTVWRDCIQKDGTFR</sequence>
<organism evidence="1 2">
    <name type="scientific">Maritimibacter dapengensis</name>
    <dbReference type="NCBI Taxonomy" id="2836868"/>
    <lineage>
        <taxon>Bacteria</taxon>
        <taxon>Pseudomonadati</taxon>
        <taxon>Pseudomonadota</taxon>
        <taxon>Alphaproteobacteria</taxon>
        <taxon>Rhodobacterales</taxon>
        <taxon>Roseobacteraceae</taxon>
        <taxon>Maritimibacter</taxon>
    </lineage>
</organism>
<gene>
    <name evidence="1" type="ORF">KJP28_17505</name>
</gene>
<dbReference type="EMBL" id="JAHUZE010000004">
    <property type="protein sequence ID" value="MBV7380725.1"/>
    <property type="molecule type" value="Genomic_DNA"/>
</dbReference>
<keyword evidence="2" id="KW-1185">Reference proteome</keyword>
<proteinExistence type="predicted"/>